<dbReference type="Proteomes" id="UP000698173">
    <property type="component" value="Unassembled WGS sequence"/>
</dbReference>
<feature type="compositionally biased region" description="Basic and acidic residues" evidence="1">
    <location>
        <begin position="1"/>
        <end position="23"/>
    </location>
</feature>
<gene>
    <name evidence="2" type="ORF">K8V56_08690</name>
</gene>
<organism evidence="2 3">
    <name type="scientific">Sporosarcina psychrophila</name>
    <name type="common">Bacillus psychrophilus</name>
    <dbReference type="NCBI Taxonomy" id="1476"/>
    <lineage>
        <taxon>Bacteria</taxon>
        <taxon>Bacillati</taxon>
        <taxon>Bacillota</taxon>
        <taxon>Bacilli</taxon>
        <taxon>Bacillales</taxon>
        <taxon>Caryophanaceae</taxon>
        <taxon>Sporosarcina</taxon>
    </lineage>
</organism>
<sequence length="124" mass="14483">MKHEDDFSKDTKETFLETQEKAGHWVGNEQIEKKITGRSYIRDPFLDPAAGDYEPIQEDSRFHVSEDRERSPVGEDRITKNKVPPSDLLNEQIDEDQRVLLEEQQRGDKIEEIRSTFGALDKHK</sequence>
<protein>
    <submittedName>
        <fullName evidence="2">Uncharacterized protein</fullName>
    </submittedName>
</protein>
<dbReference type="AlphaFoldDB" id="A0A921KDA0"/>
<name>A0A921KDA0_SPOPS</name>
<evidence type="ECO:0000313" key="3">
    <source>
        <dbReference type="Proteomes" id="UP000698173"/>
    </source>
</evidence>
<dbReference type="EMBL" id="DYWT01000140">
    <property type="protein sequence ID" value="HJF31843.1"/>
    <property type="molecule type" value="Genomic_DNA"/>
</dbReference>
<comment type="caution">
    <text evidence="2">The sequence shown here is derived from an EMBL/GenBank/DDBJ whole genome shotgun (WGS) entry which is preliminary data.</text>
</comment>
<evidence type="ECO:0000313" key="2">
    <source>
        <dbReference type="EMBL" id="HJF31843.1"/>
    </source>
</evidence>
<reference evidence="2" key="1">
    <citation type="journal article" date="2021" name="PeerJ">
        <title>Extensive microbial diversity within the chicken gut microbiome revealed by metagenomics and culture.</title>
        <authorList>
            <person name="Gilroy R."/>
            <person name="Ravi A."/>
            <person name="Getino M."/>
            <person name="Pursley I."/>
            <person name="Horton D.L."/>
            <person name="Alikhan N.F."/>
            <person name="Baker D."/>
            <person name="Gharbi K."/>
            <person name="Hall N."/>
            <person name="Watson M."/>
            <person name="Adriaenssens E.M."/>
            <person name="Foster-Nyarko E."/>
            <person name="Jarju S."/>
            <person name="Secka A."/>
            <person name="Antonio M."/>
            <person name="Oren A."/>
            <person name="Chaudhuri R.R."/>
            <person name="La Ragione R."/>
            <person name="Hildebrand F."/>
            <person name="Pallen M.J."/>
        </authorList>
    </citation>
    <scope>NUCLEOTIDE SEQUENCE</scope>
    <source>
        <strain evidence="2">CHK171-7178</strain>
    </source>
</reference>
<feature type="compositionally biased region" description="Basic and acidic residues" evidence="1">
    <location>
        <begin position="58"/>
        <end position="79"/>
    </location>
</feature>
<accession>A0A921KDA0</accession>
<feature type="region of interest" description="Disordered" evidence="1">
    <location>
        <begin position="49"/>
        <end position="87"/>
    </location>
</feature>
<feature type="region of interest" description="Disordered" evidence="1">
    <location>
        <begin position="1"/>
        <end position="26"/>
    </location>
</feature>
<reference evidence="2" key="2">
    <citation type="submission" date="2021-09" db="EMBL/GenBank/DDBJ databases">
        <authorList>
            <person name="Gilroy R."/>
        </authorList>
    </citation>
    <scope>NUCLEOTIDE SEQUENCE</scope>
    <source>
        <strain evidence="2">CHK171-7178</strain>
    </source>
</reference>
<proteinExistence type="predicted"/>
<evidence type="ECO:0000256" key="1">
    <source>
        <dbReference type="SAM" id="MobiDB-lite"/>
    </source>
</evidence>